<accession>A0A8D8FB57</accession>
<dbReference type="AlphaFoldDB" id="A0A8D8FB57"/>
<proteinExistence type="predicted"/>
<dbReference type="EMBL" id="HBUE01050832">
    <property type="protein sequence ID" value="CAG6464310.1"/>
    <property type="molecule type" value="Transcribed_RNA"/>
</dbReference>
<sequence length="102" mass="11664">MCWWSRRLHRVCNCHDIQNGQNDGRQRLDEDISFFADRHSTQKLTETYRKFSNSSTYTIASPSAAALVLTRFLVRPNRGKFFGVAWPGSVISGNVSETSWPP</sequence>
<evidence type="ECO:0000313" key="1">
    <source>
        <dbReference type="EMBL" id="CAG6464310.1"/>
    </source>
</evidence>
<name>A0A8D8FB57_CULPI</name>
<reference evidence="1" key="1">
    <citation type="submission" date="2021-05" db="EMBL/GenBank/DDBJ databases">
        <authorList>
            <person name="Alioto T."/>
            <person name="Alioto T."/>
            <person name="Gomez Garrido J."/>
        </authorList>
    </citation>
    <scope>NUCLEOTIDE SEQUENCE</scope>
</reference>
<organism evidence="1">
    <name type="scientific">Culex pipiens</name>
    <name type="common">House mosquito</name>
    <dbReference type="NCBI Taxonomy" id="7175"/>
    <lineage>
        <taxon>Eukaryota</taxon>
        <taxon>Metazoa</taxon>
        <taxon>Ecdysozoa</taxon>
        <taxon>Arthropoda</taxon>
        <taxon>Hexapoda</taxon>
        <taxon>Insecta</taxon>
        <taxon>Pterygota</taxon>
        <taxon>Neoptera</taxon>
        <taxon>Endopterygota</taxon>
        <taxon>Diptera</taxon>
        <taxon>Nematocera</taxon>
        <taxon>Culicoidea</taxon>
        <taxon>Culicidae</taxon>
        <taxon>Culicinae</taxon>
        <taxon>Culicini</taxon>
        <taxon>Culex</taxon>
        <taxon>Culex</taxon>
    </lineage>
</organism>
<protein>
    <submittedName>
        <fullName evidence="1">(northern house mosquito) hypothetical protein</fullName>
    </submittedName>
</protein>